<feature type="domain" description="Terpene synthase N-terminal" evidence="5">
    <location>
        <begin position="81"/>
        <end position="239"/>
    </location>
</feature>
<dbReference type="InterPro" id="IPR044814">
    <property type="entry name" value="Terpene_cyclase_plant_C1"/>
</dbReference>
<dbReference type="SUPFAM" id="SSF48239">
    <property type="entry name" value="Terpenoid cyclases/Protein prenyltransferases"/>
    <property type="match status" value="1"/>
</dbReference>
<dbReference type="SFLD" id="SFLDS00005">
    <property type="entry name" value="Isoprenoid_Synthase_Type_I"/>
    <property type="match status" value="1"/>
</dbReference>
<keyword evidence="2" id="KW-0479">Metal-binding</keyword>
<keyword evidence="3" id="KW-0460">Magnesium</keyword>
<organism evidence="7 8">
    <name type="scientific">Linum trigynum</name>
    <dbReference type="NCBI Taxonomy" id="586398"/>
    <lineage>
        <taxon>Eukaryota</taxon>
        <taxon>Viridiplantae</taxon>
        <taxon>Streptophyta</taxon>
        <taxon>Embryophyta</taxon>
        <taxon>Tracheophyta</taxon>
        <taxon>Spermatophyta</taxon>
        <taxon>Magnoliopsida</taxon>
        <taxon>eudicotyledons</taxon>
        <taxon>Gunneridae</taxon>
        <taxon>Pentapetalae</taxon>
        <taxon>rosids</taxon>
        <taxon>fabids</taxon>
        <taxon>Malpighiales</taxon>
        <taxon>Linaceae</taxon>
        <taxon>Linum</taxon>
    </lineage>
</organism>
<dbReference type="CDD" id="cd00684">
    <property type="entry name" value="Terpene_cyclase_plant_C1"/>
    <property type="match status" value="1"/>
</dbReference>
<keyword evidence="4" id="KW-0456">Lyase</keyword>
<dbReference type="GO" id="GO:0016102">
    <property type="term" value="P:diterpenoid biosynthetic process"/>
    <property type="evidence" value="ECO:0007669"/>
    <property type="project" value="InterPro"/>
</dbReference>
<dbReference type="Pfam" id="PF01397">
    <property type="entry name" value="Terpene_synth"/>
    <property type="match status" value="1"/>
</dbReference>
<evidence type="ECO:0000259" key="5">
    <source>
        <dbReference type="Pfam" id="PF01397"/>
    </source>
</evidence>
<comment type="cofactor">
    <cofactor evidence="1">
        <name>Mg(2+)</name>
        <dbReference type="ChEBI" id="CHEBI:18420"/>
    </cofactor>
</comment>
<name>A0AAV2DT03_9ROSI</name>
<dbReference type="InterPro" id="IPR001906">
    <property type="entry name" value="Terpene_synth_N"/>
</dbReference>
<evidence type="ECO:0000259" key="6">
    <source>
        <dbReference type="Pfam" id="PF03936"/>
    </source>
</evidence>
<dbReference type="GO" id="GO:0010333">
    <property type="term" value="F:terpene synthase activity"/>
    <property type="evidence" value="ECO:0007669"/>
    <property type="project" value="InterPro"/>
</dbReference>
<dbReference type="AlphaFoldDB" id="A0AAV2DT03"/>
<dbReference type="EMBL" id="OZ034816">
    <property type="protein sequence ID" value="CAL1376801.1"/>
    <property type="molecule type" value="Genomic_DNA"/>
</dbReference>
<evidence type="ECO:0000256" key="4">
    <source>
        <dbReference type="ARBA" id="ARBA00023239"/>
    </source>
</evidence>
<feature type="domain" description="Terpene synthase metal-binding" evidence="6">
    <location>
        <begin position="322"/>
        <end position="563"/>
    </location>
</feature>
<dbReference type="InterPro" id="IPR050148">
    <property type="entry name" value="Terpene_synthase-like"/>
</dbReference>
<proteinExistence type="predicted"/>
<dbReference type="InterPro" id="IPR036965">
    <property type="entry name" value="Terpene_synth_N_sf"/>
</dbReference>
<dbReference type="PANTHER" id="PTHR31225">
    <property type="entry name" value="OS04G0344100 PROTEIN-RELATED"/>
    <property type="match status" value="1"/>
</dbReference>
<accession>A0AAV2DT03</accession>
<protein>
    <submittedName>
        <fullName evidence="7">Uncharacterized protein</fullName>
    </submittedName>
</protein>
<dbReference type="Pfam" id="PF03936">
    <property type="entry name" value="Terpene_synth_C"/>
    <property type="match status" value="1"/>
</dbReference>
<dbReference type="GO" id="GO:0000287">
    <property type="term" value="F:magnesium ion binding"/>
    <property type="evidence" value="ECO:0007669"/>
    <property type="project" value="InterPro"/>
</dbReference>
<dbReference type="FunFam" id="1.10.600.10:FF:000007">
    <property type="entry name" value="Isoprene synthase, chloroplastic"/>
    <property type="match status" value="1"/>
</dbReference>
<dbReference type="Gene3D" id="1.50.10.130">
    <property type="entry name" value="Terpene synthase, N-terminal domain"/>
    <property type="match status" value="1"/>
</dbReference>
<keyword evidence="8" id="KW-1185">Reference proteome</keyword>
<evidence type="ECO:0000313" key="7">
    <source>
        <dbReference type="EMBL" id="CAL1376801.1"/>
    </source>
</evidence>
<evidence type="ECO:0000313" key="8">
    <source>
        <dbReference type="Proteomes" id="UP001497516"/>
    </source>
</evidence>
<dbReference type="GO" id="GO:0120251">
    <property type="term" value="P:hydrocarbon biosynthetic process"/>
    <property type="evidence" value="ECO:0007669"/>
    <property type="project" value="UniProtKB-ARBA"/>
</dbReference>
<dbReference type="InterPro" id="IPR034741">
    <property type="entry name" value="Terpene_cyclase-like_1_C"/>
</dbReference>
<dbReference type="InterPro" id="IPR005630">
    <property type="entry name" value="Terpene_synthase_metal-bd"/>
</dbReference>
<gene>
    <name evidence="7" type="ORF">LTRI10_LOCUS18506</name>
</gene>
<dbReference type="SFLD" id="SFLDG01019">
    <property type="entry name" value="Terpene_Cyclase_Like_1_C_Termi"/>
    <property type="match status" value="1"/>
</dbReference>
<evidence type="ECO:0000256" key="3">
    <source>
        <dbReference type="ARBA" id="ARBA00022842"/>
    </source>
</evidence>
<evidence type="ECO:0000256" key="2">
    <source>
        <dbReference type="ARBA" id="ARBA00022723"/>
    </source>
</evidence>
<sequence length="629" mass="72389">MAGQGVKAAQIVFSQHQTWSTTQVFSPHHSWKPAKFTVIAQQSSNRGSRKVLHATPPATVQRRSGNYGPDIWESHEYSKPDDNTSRRWGHRVEELKKYVKRELLSKIGCGEDDDEEEMVAERIEIIDTLQRLGVGYHFEREIQSALGRIAANPPIANNLHISALRFRLLRQAGIRESPDAVFQGFREEDGKFKQEISGDVRGLLSLYEASYLGFPGEIVLDEAKSFARTHLQEIYRKAETAMANPTTTTMQEAKQLARALELPSHWRMRRCEARWHIEQYREDSTEGRIKVDPALLELAMLEFNMVQLVYQAELEELHRWWKKLGLPKKLGFARDRLTESFQWAVGLIQEPEFSYCRKTMTKLACLINVVDDVYDVYGSLDELHLFTAAIQRWDAGELDLLPEYMQVCFMAIHDTTNELAHHTMEQQGFNSLPYIKQAWQEQCRLYLEEAKTFHNNGGLDIQTFEEYLEHGRKTIASRIVLIHTYAASGETLTKEAFDYLTNDPSLTCWIATVARLTNDLATSKAELERGDILKSVERYMKEKGVSEEEARKYIEWRIGEAWKRINEEAMANFGGDGMAMYVNLALNLVRGHHFMYHHGDANGSPTQKHKERAMRLIYQPFPILAIEAS</sequence>
<dbReference type="InterPro" id="IPR008949">
    <property type="entry name" value="Isoprenoid_synthase_dom_sf"/>
</dbReference>
<dbReference type="Proteomes" id="UP001497516">
    <property type="component" value="Chromosome 3"/>
</dbReference>
<dbReference type="Gene3D" id="1.10.600.10">
    <property type="entry name" value="Farnesyl Diphosphate Synthase"/>
    <property type="match status" value="1"/>
</dbReference>
<evidence type="ECO:0000256" key="1">
    <source>
        <dbReference type="ARBA" id="ARBA00001946"/>
    </source>
</evidence>
<dbReference type="SUPFAM" id="SSF48576">
    <property type="entry name" value="Terpenoid synthases"/>
    <property type="match status" value="1"/>
</dbReference>
<dbReference type="InterPro" id="IPR008930">
    <property type="entry name" value="Terpenoid_cyclase/PrenylTrfase"/>
</dbReference>
<reference evidence="7 8" key="1">
    <citation type="submission" date="2024-04" db="EMBL/GenBank/DDBJ databases">
        <authorList>
            <person name="Fracassetti M."/>
        </authorList>
    </citation>
    <scope>NUCLEOTIDE SEQUENCE [LARGE SCALE GENOMIC DNA]</scope>
</reference>